<feature type="chain" id="PRO_5001854578" evidence="1">
    <location>
        <begin position="24"/>
        <end position="174"/>
    </location>
</feature>
<dbReference type="RefSeq" id="WP_041018018.1">
    <property type="nucleotide sequence ID" value="NZ_CCEJ010000008.1"/>
</dbReference>
<dbReference type="AlphaFoldDB" id="A0A090E125"/>
<reference evidence="2" key="2">
    <citation type="submission" date="2014-09" db="EMBL/GenBank/DDBJ databases">
        <title>Criblamydia sequanensis harbors a mega-plasmid encoding arsenite resistance.</title>
        <authorList>
            <person name="Bertelli C."/>
            <person name="Goesmann A."/>
            <person name="Greub G."/>
        </authorList>
    </citation>
    <scope>NUCLEOTIDE SEQUENCE [LARGE SCALE GENOMIC DNA]</scope>
    <source>
        <strain evidence="2">CRIB-18</strain>
    </source>
</reference>
<evidence type="ECO:0000256" key="1">
    <source>
        <dbReference type="SAM" id="SignalP"/>
    </source>
</evidence>
<evidence type="ECO:0000313" key="3">
    <source>
        <dbReference type="Proteomes" id="UP000031552"/>
    </source>
</evidence>
<keyword evidence="1" id="KW-0732">Signal</keyword>
<evidence type="ECO:0000313" key="2">
    <source>
        <dbReference type="EMBL" id="CDR34479.1"/>
    </source>
</evidence>
<feature type="signal peptide" evidence="1">
    <location>
        <begin position="1"/>
        <end position="23"/>
    </location>
</feature>
<name>A0A090E125_9BACT</name>
<dbReference type="Pfam" id="PF16156">
    <property type="entry name" value="DUF4864"/>
    <property type="match status" value="1"/>
</dbReference>
<protein>
    <submittedName>
        <fullName evidence="2">Secreted protein</fullName>
    </submittedName>
</protein>
<sequence>MLKNYIKFFLLFALNFLPLISVGAEQNFDTVGVLVAGGGGGLSLRKGKIDKAYSLTSYEFQNETGIDEFVEFVKSHDVLNENQSIALGKLAIVEKTAQYEGLLTSQQDKEMIVQYDLVKQGPDWKIRSILLLEIPKEKEVVIPAIETDLCTKCQNPNCKRRKQGLFKQLIGRFF</sequence>
<organism evidence="2 3">
    <name type="scientific">Candidatus Criblamydia sequanensis CRIB-18</name>
    <dbReference type="NCBI Taxonomy" id="1437425"/>
    <lineage>
        <taxon>Bacteria</taxon>
        <taxon>Pseudomonadati</taxon>
        <taxon>Chlamydiota</taxon>
        <taxon>Chlamydiia</taxon>
        <taxon>Parachlamydiales</taxon>
        <taxon>Candidatus Criblamydiaceae</taxon>
        <taxon>Candidatus Criblamydia</taxon>
    </lineage>
</organism>
<accession>A0A090E125</accession>
<proteinExistence type="predicted"/>
<reference evidence="2" key="1">
    <citation type="submission" date="2013-12" db="EMBL/GenBank/DDBJ databases">
        <authorList>
            <person name="Linke B."/>
        </authorList>
    </citation>
    <scope>NUCLEOTIDE SEQUENCE [LARGE SCALE GENOMIC DNA]</scope>
    <source>
        <strain evidence="2">CRIB-18</strain>
    </source>
</reference>
<dbReference type="Proteomes" id="UP000031552">
    <property type="component" value="Unassembled WGS sequence"/>
</dbReference>
<dbReference type="STRING" id="1437425.CSEC_1666"/>
<dbReference type="eggNOG" id="COG4640">
    <property type="taxonomic scope" value="Bacteria"/>
</dbReference>
<keyword evidence="3" id="KW-1185">Reference proteome</keyword>
<comment type="caution">
    <text evidence="2">The sequence shown here is derived from an EMBL/GenBank/DDBJ whole genome shotgun (WGS) entry which is preliminary data.</text>
</comment>
<dbReference type="EMBL" id="CCEJ010000008">
    <property type="protein sequence ID" value="CDR34479.1"/>
    <property type="molecule type" value="Genomic_DNA"/>
</dbReference>
<gene>
    <name evidence="2" type="ORF">CSEC_1666</name>
</gene>
<dbReference type="InterPro" id="IPR032347">
    <property type="entry name" value="DUF4864"/>
</dbReference>